<accession>A0A084JHV0</accession>
<comment type="caution">
    <text evidence="3">The sequence shown here is derived from an EMBL/GenBank/DDBJ whole genome shotgun (WGS) entry which is preliminary data.</text>
</comment>
<dbReference type="Pfam" id="PF06580">
    <property type="entry name" value="His_kinase"/>
    <property type="match status" value="1"/>
</dbReference>
<dbReference type="InterPro" id="IPR036890">
    <property type="entry name" value="HATPase_C_sf"/>
</dbReference>
<dbReference type="PANTHER" id="PTHR34220:SF7">
    <property type="entry name" value="SENSOR HISTIDINE KINASE YPDA"/>
    <property type="match status" value="1"/>
</dbReference>
<evidence type="ECO:0000313" key="3">
    <source>
        <dbReference type="EMBL" id="KEZ88534.1"/>
    </source>
</evidence>
<dbReference type="RefSeq" id="WP_038283387.1">
    <property type="nucleotide sequence ID" value="NZ_JPME01000023.1"/>
</dbReference>
<feature type="transmembrane region" description="Helical" evidence="1">
    <location>
        <begin position="285"/>
        <end position="310"/>
    </location>
</feature>
<proteinExistence type="predicted"/>
<dbReference type="OrthoDB" id="1729609at2"/>
<keyword evidence="4" id="KW-1185">Reference proteome</keyword>
<keyword evidence="1" id="KW-0472">Membrane</keyword>
<sequence length="587" mass="67852">MRKRNFIKRFLYYTGIITLPIITVFMIFLAAIVYGKQKDIEAEAIKSAQAVRDSYSLVLDSAATQYDMLVRNPRMSISLRNFIFHKQLGYMDVILTNSIFSNFASLTSNASYISSVYYYLDGYDSILTSYTGGIAQLSQFSDLNWMVSYKTSDKSEWIEKRNMTLYSYSRPTPVLTYYRKLSMFQGVILVNIYEEQLKQLLNSGSNLDQFFIIDSQGNFLLQGNGNMQELGDHDREAIVSMVMASSDQPYQDWISFNHQNYYVRIIPAACGTYIAACISKSNYYLALYTLLFQFLMVLAVVMCTMVWIAYTITKKNFQQIDYFVTVFSNAERGTYNQEKPSFIKDEYDIILNNIVRLFVNQTFLKNQLTLKKQEQKLAEMAALQLQINPHFLFNTLQTLDFKAIEFTGEPTSLNNIIEALSDILKYSLQNTTSMVTIRDEVEYLKKYDSIQRYRYEDKYILYYDYDKAVESYPIMRLILQPLIENSLYHGIKPLPGSGFIKLKIAEKNQWLTITVIDTGVGMSKEEVAALNEKINHPSQENIGLANVNSRLVMQYGNTSQLKILSKKYMGTCISFKIPQNRIVNCKK</sequence>
<dbReference type="GO" id="GO:0016020">
    <property type="term" value="C:membrane"/>
    <property type="evidence" value="ECO:0007669"/>
    <property type="project" value="InterPro"/>
</dbReference>
<dbReference type="SUPFAM" id="SSF55874">
    <property type="entry name" value="ATPase domain of HSP90 chaperone/DNA topoisomerase II/histidine kinase"/>
    <property type="match status" value="1"/>
</dbReference>
<keyword evidence="1" id="KW-0812">Transmembrane</keyword>
<dbReference type="Proteomes" id="UP000028525">
    <property type="component" value="Unassembled WGS sequence"/>
</dbReference>
<dbReference type="PANTHER" id="PTHR34220">
    <property type="entry name" value="SENSOR HISTIDINE KINASE YPDA"/>
    <property type="match status" value="1"/>
</dbReference>
<gene>
    <name evidence="3" type="ORF">IO98_17820</name>
</gene>
<dbReference type="SMART" id="SM00387">
    <property type="entry name" value="HATPase_c"/>
    <property type="match status" value="1"/>
</dbReference>
<keyword evidence="3" id="KW-0418">Kinase</keyword>
<reference evidence="3 4" key="1">
    <citation type="submission" date="2014-07" db="EMBL/GenBank/DDBJ databases">
        <title>Draft genome of Clostridium celerecrescens 152B isolated from sediments associated with methane hydrate from Krishna Godavari basin.</title>
        <authorList>
            <person name="Honkalas V.S."/>
            <person name="Dabir A.P."/>
            <person name="Arora P."/>
            <person name="Dhakephalkar P.K."/>
        </authorList>
    </citation>
    <scope>NUCLEOTIDE SEQUENCE [LARGE SCALE GENOMIC DNA]</scope>
    <source>
        <strain evidence="3 4">152B</strain>
    </source>
</reference>
<dbReference type="AlphaFoldDB" id="A0A084JHV0"/>
<evidence type="ECO:0000313" key="4">
    <source>
        <dbReference type="Proteomes" id="UP000028525"/>
    </source>
</evidence>
<dbReference type="Gene3D" id="3.30.565.10">
    <property type="entry name" value="Histidine kinase-like ATPase, C-terminal domain"/>
    <property type="match status" value="1"/>
</dbReference>
<evidence type="ECO:0000259" key="2">
    <source>
        <dbReference type="SMART" id="SM00387"/>
    </source>
</evidence>
<dbReference type="EMBL" id="JPME01000023">
    <property type="protein sequence ID" value="KEZ88534.1"/>
    <property type="molecule type" value="Genomic_DNA"/>
</dbReference>
<name>A0A084JHV0_9FIRM</name>
<dbReference type="STRING" id="29354.IO98_17820"/>
<keyword evidence="3" id="KW-0808">Transferase</keyword>
<dbReference type="InterPro" id="IPR010559">
    <property type="entry name" value="Sig_transdc_His_kin_internal"/>
</dbReference>
<dbReference type="InterPro" id="IPR050640">
    <property type="entry name" value="Bact_2-comp_sensor_kinase"/>
</dbReference>
<protein>
    <submittedName>
        <fullName evidence="3">Histidine kinase</fullName>
    </submittedName>
</protein>
<dbReference type="GO" id="GO:0000155">
    <property type="term" value="F:phosphorelay sensor kinase activity"/>
    <property type="evidence" value="ECO:0007669"/>
    <property type="project" value="InterPro"/>
</dbReference>
<feature type="domain" description="Histidine kinase/HSP90-like ATPase" evidence="2">
    <location>
        <begin position="474"/>
        <end position="581"/>
    </location>
</feature>
<evidence type="ECO:0000256" key="1">
    <source>
        <dbReference type="SAM" id="Phobius"/>
    </source>
</evidence>
<dbReference type="Pfam" id="PF02518">
    <property type="entry name" value="HATPase_c"/>
    <property type="match status" value="1"/>
</dbReference>
<keyword evidence="1" id="KW-1133">Transmembrane helix</keyword>
<feature type="transmembrane region" description="Helical" evidence="1">
    <location>
        <begin position="12"/>
        <end position="34"/>
    </location>
</feature>
<dbReference type="InterPro" id="IPR003594">
    <property type="entry name" value="HATPase_dom"/>
</dbReference>
<organism evidence="3 4">
    <name type="scientific">Lacrimispora celerecrescens</name>
    <dbReference type="NCBI Taxonomy" id="29354"/>
    <lineage>
        <taxon>Bacteria</taxon>
        <taxon>Bacillati</taxon>
        <taxon>Bacillota</taxon>
        <taxon>Clostridia</taxon>
        <taxon>Lachnospirales</taxon>
        <taxon>Lachnospiraceae</taxon>
        <taxon>Lacrimispora</taxon>
    </lineage>
</organism>